<proteinExistence type="predicted"/>
<keyword evidence="2" id="KW-1185">Reference proteome</keyword>
<organism evidence="1 2">
    <name type="scientific">Acrocarpospora macrocephala</name>
    <dbReference type="NCBI Taxonomy" id="150177"/>
    <lineage>
        <taxon>Bacteria</taxon>
        <taxon>Bacillati</taxon>
        <taxon>Actinomycetota</taxon>
        <taxon>Actinomycetes</taxon>
        <taxon>Streptosporangiales</taxon>
        <taxon>Streptosporangiaceae</taxon>
        <taxon>Acrocarpospora</taxon>
    </lineage>
</organism>
<reference evidence="1 2" key="1">
    <citation type="submission" date="2019-10" db="EMBL/GenBank/DDBJ databases">
        <title>Whole genome shotgun sequence of Acrocarpospora macrocephala NBRC 16266.</title>
        <authorList>
            <person name="Ichikawa N."/>
            <person name="Kimura A."/>
            <person name="Kitahashi Y."/>
            <person name="Komaki H."/>
            <person name="Oguchi A."/>
        </authorList>
    </citation>
    <scope>NUCLEOTIDE SEQUENCE [LARGE SCALE GENOMIC DNA]</scope>
    <source>
        <strain evidence="1 2">NBRC 16266</strain>
    </source>
</reference>
<comment type="caution">
    <text evidence="1">The sequence shown here is derived from an EMBL/GenBank/DDBJ whole genome shotgun (WGS) entry which is preliminary data.</text>
</comment>
<gene>
    <name evidence="1" type="ORF">Amac_011290</name>
</gene>
<dbReference type="RefSeq" id="WP_155353235.1">
    <property type="nucleotide sequence ID" value="NZ_BAAAHL010000012.1"/>
</dbReference>
<evidence type="ECO:0000313" key="2">
    <source>
        <dbReference type="Proteomes" id="UP000331127"/>
    </source>
</evidence>
<name>A0A5M3WEX3_9ACTN</name>
<dbReference type="EMBL" id="BLAE01000006">
    <property type="protein sequence ID" value="GES07534.1"/>
    <property type="molecule type" value="Genomic_DNA"/>
</dbReference>
<protein>
    <submittedName>
        <fullName evidence="1">Uncharacterized protein</fullName>
    </submittedName>
</protein>
<sequence>MEALVLASMLRKRLAHQQRMMAYAEYHMLVTAVRSLIRTALQPSRAAYGWYHLDTEIGASSLGRACLSDLTTLMDAPSVPTCDSLAHALEVVITVAHRVTPDTMDDLRLDLDAYLHHMT</sequence>
<accession>A0A5M3WEX3</accession>
<evidence type="ECO:0000313" key="1">
    <source>
        <dbReference type="EMBL" id="GES07534.1"/>
    </source>
</evidence>
<dbReference type="Proteomes" id="UP000331127">
    <property type="component" value="Unassembled WGS sequence"/>
</dbReference>
<dbReference type="OrthoDB" id="4534190at2"/>
<dbReference type="AlphaFoldDB" id="A0A5M3WEX3"/>